<dbReference type="KEGG" id="mxe:MYXE_03830"/>
<evidence type="ECO:0000313" key="7">
    <source>
        <dbReference type="Proteomes" id="UP000464624"/>
    </source>
</evidence>
<protein>
    <submittedName>
        <fullName evidence="6">Methylase</fullName>
    </submittedName>
</protein>
<gene>
    <name evidence="6" type="ORF">MYXE_03830</name>
</gene>
<evidence type="ECO:0000256" key="2">
    <source>
        <dbReference type="ARBA" id="ARBA00022603"/>
    </source>
</evidence>
<dbReference type="InterPro" id="IPR029063">
    <property type="entry name" value="SAM-dependent_MTases_sf"/>
</dbReference>
<dbReference type="GO" id="GO:0003676">
    <property type="term" value="F:nucleic acid binding"/>
    <property type="evidence" value="ECO:0007669"/>
    <property type="project" value="InterPro"/>
</dbReference>
<evidence type="ECO:0000256" key="3">
    <source>
        <dbReference type="ARBA" id="ARBA00022679"/>
    </source>
</evidence>
<dbReference type="GO" id="GO:0035657">
    <property type="term" value="C:eRF1 methyltransferase complex"/>
    <property type="evidence" value="ECO:0007669"/>
    <property type="project" value="TreeGrafter"/>
</dbReference>
<organism evidence="6 7">
    <name type="scientific">Mycobacterium xenopi</name>
    <dbReference type="NCBI Taxonomy" id="1789"/>
    <lineage>
        <taxon>Bacteria</taxon>
        <taxon>Bacillati</taxon>
        <taxon>Actinomycetota</taxon>
        <taxon>Actinomycetes</taxon>
        <taxon>Mycobacteriales</taxon>
        <taxon>Mycobacteriaceae</taxon>
        <taxon>Mycobacterium</taxon>
    </lineage>
</organism>
<dbReference type="GO" id="GO:0008170">
    <property type="term" value="F:N-methyltransferase activity"/>
    <property type="evidence" value="ECO:0007669"/>
    <property type="project" value="UniProtKB-ARBA"/>
</dbReference>
<dbReference type="Proteomes" id="UP000464624">
    <property type="component" value="Chromosome"/>
</dbReference>
<name>A0AAD1GZ95_MYCXE</name>
<dbReference type="Pfam" id="PF05175">
    <property type="entry name" value="MTS"/>
    <property type="match status" value="1"/>
</dbReference>
<reference evidence="6 7" key="1">
    <citation type="submission" date="2019-12" db="EMBL/GenBank/DDBJ databases">
        <title>Complete genome sequence of Mycolicibacterium xenopi str. JCM15661T.</title>
        <authorList>
            <person name="Yoshida M."/>
            <person name="Fukano H."/>
            <person name="Asakura T."/>
            <person name="Hoshino Y."/>
        </authorList>
    </citation>
    <scope>NUCLEOTIDE SEQUENCE [LARGE SCALE GENOMIC DNA]</scope>
    <source>
        <strain evidence="6 7">JCM 15661T</strain>
    </source>
</reference>
<feature type="domain" description="Methyltransferase small" evidence="5">
    <location>
        <begin position="24"/>
        <end position="113"/>
    </location>
</feature>
<dbReference type="InterPro" id="IPR007848">
    <property type="entry name" value="Small_mtfrase_dom"/>
</dbReference>
<dbReference type="PANTHER" id="PTHR45875:SF1">
    <property type="entry name" value="METHYLTRANSFERASE N6AMT1"/>
    <property type="match status" value="1"/>
</dbReference>
<dbReference type="PANTHER" id="PTHR45875">
    <property type="entry name" value="METHYLTRANSFERASE N6AMT1"/>
    <property type="match status" value="1"/>
</dbReference>
<dbReference type="RefSeq" id="WP_085195993.1">
    <property type="nucleotide sequence ID" value="NZ_AP022314.1"/>
</dbReference>
<evidence type="ECO:0000256" key="4">
    <source>
        <dbReference type="ARBA" id="ARBA00022691"/>
    </source>
</evidence>
<keyword evidence="3" id="KW-0808">Transferase</keyword>
<evidence type="ECO:0000256" key="1">
    <source>
        <dbReference type="ARBA" id="ARBA00006149"/>
    </source>
</evidence>
<dbReference type="CDD" id="cd02440">
    <property type="entry name" value="AdoMet_MTases"/>
    <property type="match status" value="1"/>
</dbReference>
<accession>A0AAD1GZ95</accession>
<evidence type="ECO:0000313" key="6">
    <source>
        <dbReference type="EMBL" id="BBU20594.1"/>
    </source>
</evidence>
<sequence>MTTSYAAPGDFRTADRVYPPQHDSLLLIDAMERSALVPGRRVLDLCTGSGVVAIAAAELNAASVTAFDICPHAVRCSRGNAVDAGVDVDVREGSWTGALGCAPFDVIVSNPPYVPTPPVDDSRYIDSAAGPSWAWNAGPDGRLVLDPLCALTSNLLCDGGSMLLVQSVIADAERSLDILQSHGLSADIVASQWIPFGPVLSARAGWLEDTGRVPRGCREDELVVIRADKP</sequence>
<keyword evidence="4" id="KW-0949">S-adenosyl-L-methionine</keyword>
<dbReference type="NCBIfam" id="TIGR00537">
    <property type="entry name" value="hemK_rel_arch"/>
    <property type="match status" value="1"/>
</dbReference>
<dbReference type="InterPro" id="IPR052190">
    <property type="entry name" value="Euk-Arch_PrmC-MTase"/>
</dbReference>
<dbReference type="GO" id="GO:0008757">
    <property type="term" value="F:S-adenosylmethionine-dependent methyltransferase activity"/>
    <property type="evidence" value="ECO:0007669"/>
    <property type="project" value="TreeGrafter"/>
</dbReference>
<dbReference type="SUPFAM" id="SSF53335">
    <property type="entry name" value="S-adenosyl-L-methionine-dependent methyltransferases"/>
    <property type="match status" value="1"/>
</dbReference>
<dbReference type="InterPro" id="IPR004557">
    <property type="entry name" value="PrmC-related"/>
</dbReference>
<keyword evidence="2 6" id="KW-0489">Methyltransferase</keyword>
<dbReference type="GO" id="GO:0008276">
    <property type="term" value="F:protein methyltransferase activity"/>
    <property type="evidence" value="ECO:0007669"/>
    <property type="project" value="TreeGrafter"/>
</dbReference>
<proteinExistence type="inferred from homology"/>
<comment type="similarity">
    <text evidence="1">Belongs to the eukaryotic/archaeal PrmC-related family.</text>
</comment>
<dbReference type="AlphaFoldDB" id="A0AAD1GZ95"/>
<dbReference type="PROSITE" id="PS00092">
    <property type="entry name" value="N6_MTASE"/>
    <property type="match status" value="1"/>
</dbReference>
<evidence type="ECO:0000259" key="5">
    <source>
        <dbReference type="Pfam" id="PF05175"/>
    </source>
</evidence>
<dbReference type="EMBL" id="AP022314">
    <property type="protein sequence ID" value="BBU20594.1"/>
    <property type="molecule type" value="Genomic_DNA"/>
</dbReference>
<dbReference type="Gene3D" id="3.40.50.150">
    <property type="entry name" value="Vaccinia Virus protein VP39"/>
    <property type="match status" value="1"/>
</dbReference>
<dbReference type="GO" id="GO:0032259">
    <property type="term" value="P:methylation"/>
    <property type="evidence" value="ECO:0007669"/>
    <property type="project" value="UniProtKB-KW"/>
</dbReference>
<dbReference type="InterPro" id="IPR002052">
    <property type="entry name" value="DNA_methylase_N6_adenine_CS"/>
</dbReference>